<evidence type="ECO:0000313" key="1">
    <source>
        <dbReference type="EMBL" id="GFD47275.1"/>
    </source>
</evidence>
<name>A0A699WI00_TANCI</name>
<sequence length="57" mass="6275">CAILEHFANLDEFGDVHVRIGPRTSVKLAVFDQREVMTFNGEVVSKVNRDNSDPGSG</sequence>
<accession>A0A699WI00</accession>
<organism evidence="1">
    <name type="scientific">Tanacetum cinerariifolium</name>
    <name type="common">Dalmatian daisy</name>
    <name type="synonym">Chrysanthemum cinerariifolium</name>
    <dbReference type="NCBI Taxonomy" id="118510"/>
    <lineage>
        <taxon>Eukaryota</taxon>
        <taxon>Viridiplantae</taxon>
        <taxon>Streptophyta</taxon>
        <taxon>Embryophyta</taxon>
        <taxon>Tracheophyta</taxon>
        <taxon>Spermatophyta</taxon>
        <taxon>Magnoliopsida</taxon>
        <taxon>eudicotyledons</taxon>
        <taxon>Gunneridae</taxon>
        <taxon>Pentapetalae</taxon>
        <taxon>asterids</taxon>
        <taxon>campanulids</taxon>
        <taxon>Asterales</taxon>
        <taxon>Asteraceae</taxon>
        <taxon>Asteroideae</taxon>
        <taxon>Anthemideae</taxon>
        <taxon>Anthemidinae</taxon>
        <taxon>Tanacetum</taxon>
    </lineage>
</organism>
<dbReference type="EMBL" id="BKCJ011695230">
    <property type="protein sequence ID" value="GFD47275.1"/>
    <property type="molecule type" value="Genomic_DNA"/>
</dbReference>
<reference evidence="1" key="1">
    <citation type="journal article" date="2019" name="Sci. Rep.">
        <title>Draft genome of Tanacetum cinerariifolium, the natural source of mosquito coil.</title>
        <authorList>
            <person name="Yamashiro T."/>
            <person name="Shiraishi A."/>
            <person name="Satake H."/>
            <person name="Nakayama K."/>
        </authorList>
    </citation>
    <scope>NUCLEOTIDE SEQUENCE</scope>
</reference>
<proteinExistence type="predicted"/>
<gene>
    <name evidence="1" type="ORF">Tci_919244</name>
</gene>
<dbReference type="AlphaFoldDB" id="A0A699WI00"/>
<protein>
    <submittedName>
        <fullName evidence="1">Uncharacterized protein</fullName>
    </submittedName>
</protein>
<feature type="non-terminal residue" evidence="1">
    <location>
        <position position="1"/>
    </location>
</feature>
<comment type="caution">
    <text evidence="1">The sequence shown here is derived from an EMBL/GenBank/DDBJ whole genome shotgun (WGS) entry which is preliminary data.</text>
</comment>